<dbReference type="SUPFAM" id="SSF53448">
    <property type="entry name" value="Nucleotide-diphospho-sugar transferases"/>
    <property type="match status" value="1"/>
</dbReference>
<dbReference type="RefSeq" id="WP_120215017.1">
    <property type="nucleotide sequence ID" value="NZ_BMCW01000010.1"/>
</dbReference>
<keyword evidence="1" id="KW-0328">Glycosyltransferase</keyword>
<organism evidence="5 6">
    <name type="scientific">Epilithonimonas arachidiradicis</name>
    <dbReference type="NCBI Taxonomy" id="1617282"/>
    <lineage>
        <taxon>Bacteria</taxon>
        <taxon>Pseudomonadati</taxon>
        <taxon>Bacteroidota</taxon>
        <taxon>Flavobacteriia</taxon>
        <taxon>Flavobacteriales</taxon>
        <taxon>Weeksellaceae</taxon>
        <taxon>Chryseobacterium group</taxon>
        <taxon>Epilithonimonas</taxon>
    </lineage>
</organism>
<dbReference type="InterPro" id="IPR001173">
    <property type="entry name" value="Glyco_trans_2-like"/>
</dbReference>
<gene>
    <name evidence="4" type="primary">epsJ</name>
    <name evidence="5" type="ORF">BXY58_3502</name>
    <name evidence="4" type="ORF">GCM10007332_32580</name>
</gene>
<dbReference type="InterPro" id="IPR029044">
    <property type="entry name" value="Nucleotide-diphossugar_trans"/>
</dbReference>
<reference evidence="7" key="3">
    <citation type="journal article" date="2019" name="Int. J. Syst. Evol. Microbiol.">
        <title>The Global Catalogue of Microorganisms (GCM) 10K type strain sequencing project: providing services to taxonomists for standard genome sequencing and annotation.</title>
        <authorList>
            <consortium name="The Broad Institute Genomics Platform"/>
            <consortium name="The Broad Institute Genome Sequencing Center for Infectious Disease"/>
            <person name="Wu L."/>
            <person name="Ma J."/>
        </authorList>
    </citation>
    <scope>NUCLEOTIDE SEQUENCE [LARGE SCALE GENOMIC DNA]</scope>
    <source>
        <strain evidence="7">CCM 8490</strain>
    </source>
</reference>
<proteinExistence type="predicted"/>
<protein>
    <submittedName>
        <fullName evidence="5">Glycosyltransferase EpsJ</fullName>
    </submittedName>
</protein>
<reference evidence="4" key="1">
    <citation type="journal article" date="2014" name="Int. J. Syst. Evol. Microbiol.">
        <title>Complete genome of a new Firmicutes species belonging to the dominant human colonic microbiota ('Ruminococcus bicirculans') reveals two chromosomes and a selective capacity to utilize plant glucans.</title>
        <authorList>
            <consortium name="NISC Comparative Sequencing Program"/>
            <person name="Wegmann U."/>
            <person name="Louis P."/>
            <person name="Goesmann A."/>
            <person name="Henrissat B."/>
            <person name="Duncan S.H."/>
            <person name="Flint H.J."/>
        </authorList>
    </citation>
    <scope>NUCLEOTIDE SEQUENCE</scope>
    <source>
        <strain evidence="4">CCM 8490</strain>
    </source>
</reference>
<evidence type="ECO:0000259" key="3">
    <source>
        <dbReference type="Pfam" id="PF00535"/>
    </source>
</evidence>
<accession>A0A420CIU3</accession>
<dbReference type="Gene3D" id="3.90.550.10">
    <property type="entry name" value="Spore Coat Polysaccharide Biosynthesis Protein SpsA, Chain A"/>
    <property type="match status" value="1"/>
</dbReference>
<evidence type="ECO:0000313" key="7">
    <source>
        <dbReference type="Proteomes" id="UP000658202"/>
    </source>
</evidence>
<evidence type="ECO:0000256" key="1">
    <source>
        <dbReference type="ARBA" id="ARBA00022676"/>
    </source>
</evidence>
<evidence type="ECO:0000256" key="2">
    <source>
        <dbReference type="ARBA" id="ARBA00022679"/>
    </source>
</evidence>
<evidence type="ECO:0000313" key="5">
    <source>
        <dbReference type="EMBL" id="RKE78377.1"/>
    </source>
</evidence>
<sequence>MISIIIPIYNASQYLQRCLDSLLKQVSDNCEILLVNDGSTDDSKEICEDYAKKFPIVKLYSQTNQGPSAARNLGIEKSSGTFITFVDSDDYVSDDYFVSLEEMALLDNDLAIYAYRIQPSKRDQKLLKEGIFNKSEILKIFHSTVTNSKMLWFPWNKLYKKEIIDKYNIRFSEKIRIGEDTIFNLNYLLHCNNVFFLQKVLYNYVENEASLTQDKSYRGFLLESMENHFSERVKIHQSSLDIQGEKGDKDIASYYIEHILFWLISNAKQSKDRLAELKKIRQSIIYNHTFKNYYYNWNNPKKSLLIKLFELKLYYLLLKLI</sequence>
<dbReference type="Proteomes" id="UP000658202">
    <property type="component" value="Unassembled WGS sequence"/>
</dbReference>
<dbReference type="Pfam" id="PF00535">
    <property type="entry name" value="Glycos_transf_2"/>
    <property type="match status" value="1"/>
</dbReference>
<dbReference type="CDD" id="cd00761">
    <property type="entry name" value="Glyco_tranf_GTA_type"/>
    <property type="match status" value="1"/>
</dbReference>
<evidence type="ECO:0000313" key="4">
    <source>
        <dbReference type="EMBL" id="GGG67250.1"/>
    </source>
</evidence>
<dbReference type="PANTHER" id="PTHR22916:SF51">
    <property type="entry name" value="GLYCOSYLTRANSFERASE EPSH-RELATED"/>
    <property type="match status" value="1"/>
</dbReference>
<name>A0A420CIU3_9FLAO</name>
<dbReference type="EMBL" id="RAQH01000013">
    <property type="protein sequence ID" value="RKE78377.1"/>
    <property type="molecule type" value="Genomic_DNA"/>
</dbReference>
<dbReference type="OrthoDB" id="927791at2"/>
<dbReference type="AlphaFoldDB" id="A0A420CIU3"/>
<evidence type="ECO:0000313" key="6">
    <source>
        <dbReference type="Proteomes" id="UP000285906"/>
    </source>
</evidence>
<dbReference type="PANTHER" id="PTHR22916">
    <property type="entry name" value="GLYCOSYLTRANSFERASE"/>
    <property type="match status" value="1"/>
</dbReference>
<comment type="caution">
    <text evidence="5">The sequence shown here is derived from an EMBL/GenBank/DDBJ whole genome shotgun (WGS) entry which is preliminary data.</text>
</comment>
<reference evidence="4" key="4">
    <citation type="submission" date="2024-05" db="EMBL/GenBank/DDBJ databases">
        <authorList>
            <person name="Sun Q."/>
            <person name="Sedlacek I."/>
        </authorList>
    </citation>
    <scope>NUCLEOTIDE SEQUENCE</scope>
    <source>
        <strain evidence="4">CCM 8490</strain>
    </source>
</reference>
<feature type="domain" description="Glycosyltransferase 2-like" evidence="3">
    <location>
        <begin position="3"/>
        <end position="136"/>
    </location>
</feature>
<dbReference type="Proteomes" id="UP000285906">
    <property type="component" value="Unassembled WGS sequence"/>
</dbReference>
<keyword evidence="2 5" id="KW-0808">Transferase</keyword>
<reference evidence="5 6" key="2">
    <citation type="submission" date="2018-09" db="EMBL/GenBank/DDBJ databases">
        <title>Genomic Encyclopedia of Archaeal and Bacterial Type Strains, Phase II (KMG-II): from individual species to whole genera.</title>
        <authorList>
            <person name="Goeker M."/>
        </authorList>
    </citation>
    <scope>NUCLEOTIDE SEQUENCE [LARGE SCALE GENOMIC DNA]</scope>
    <source>
        <strain evidence="5 6">DSM 27620</strain>
    </source>
</reference>
<dbReference type="GO" id="GO:0016758">
    <property type="term" value="F:hexosyltransferase activity"/>
    <property type="evidence" value="ECO:0007669"/>
    <property type="project" value="UniProtKB-ARBA"/>
</dbReference>
<keyword evidence="7" id="KW-1185">Reference proteome</keyword>
<dbReference type="EMBL" id="BMCW01000010">
    <property type="protein sequence ID" value="GGG67250.1"/>
    <property type="molecule type" value="Genomic_DNA"/>
</dbReference>